<evidence type="ECO:0000256" key="1">
    <source>
        <dbReference type="SAM" id="MobiDB-lite"/>
    </source>
</evidence>
<dbReference type="Gene3D" id="1.25.40.10">
    <property type="entry name" value="Tetratricopeptide repeat domain"/>
    <property type="match status" value="1"/>
</dbReference>
<dbReference type="RefSeq" id="WP_376736443.1">
    <property type="nucleotide sequence ID" value="NZ_JAYMRP010000070.1"/>
</dbReference>
<dbReference type="SUPFAM" id="SSF48452">
    <property type="entry name" value="TPR-like"/>
    <property type="match status" value="1"/>
</dbReference>
<proteinExistence type="predicted"/>
<gene>
    <name evidence="2" type="ORF">VSS16_35830</name>
</gene>
<sequence length="467" mass="50942">MTARKSANQRLRMLLAEADWTGQQLARAVNAVAAENGIQVRYDRTSVAHWLSGSLPRPRVRPFAAEALSRRLRRTITLLDLGWAPLAGPADPNEQPDWPVDSVARLAHVCKTDADPTQGPRLHWSVYQAGDAAMPEWHTPTARVHAVAADSVPDAVELAATVLGTAIPFFSAALEVGGAHARTALAAYLGNDVSAWLHTIDLRTQSGPMATETARLLYLLARMHIDDAHEGLAQQYFRIAFDLAAATGDLTTQAVVLRAMSSQAGALRHVRQCLALIERACALLPDEAPAGVHAFVGSQLAVARAQAGQPFAARTALRRAEIFYQDDAERRDEKRDAPADFHTYGAAAWHFQRGRTLAALGEQASAADAFRTSLAHRSPLSRRARALTLAALTRLLLQAGHVEEACATYRELLGQDPRPRSARTQQALVDLKRRLRPFSKNRAVKNLLDELDQTGRSPTNERLSRPA</sequence>
<dbReference type="Proteomes" id="UP001585080">
    <property type="component" value="Unassembled WGS sequence"/>
</dbReference>
<comment type="caution">
    <text evidence="2">The sequence shown here is derived from an EMBL/GenBank/DDBJ whole genome shotgun (WGS) entry which is preliminary data.</text>
</comment>
<evidence type="ECO:0000313" key="2">
    <source>
        <dbReference type="EMBL" id="MFB8778016.1"/>
    </source>
</evidence>
<name>A0ABV5EMF2_9ACTN</name>
<keyword evidence="3" id="KW-1185">Reference proteome</keyword>
<feature type="region of interest" description="Disordered" evidence="1">
    <location>
        <begin position="446"/>
        <end position="467"/>
    </location>
</feature>
<dbReference type="EMBL" id="JAYMRP010000070">
    <property type="protein sequence ID" value="MFB8778016.1"/>
    <property type="molecule type" value="Genomic_DNA"/>
</dbReference>
<dbReference type="InterPro" id="IPR011990">
    <property type="entry name" value="TPR-like_helical_dom_sf"/>
</dbReference>
<evidence type="ECO:0000313" key="3">
    <source>
        <dbReference type="Proteomes" id="UP001585080"/>
    </source>
</evidence>
<organism evidence="2 3">
    <name type="scientific">Streptomyces broussonetiae</name>
    <dbReference type="NCBI Taxonomy" id="2686304"/>
    <lineage>
        <taxon>Bacteria</taxon>
        <taxon>Bacillati</taxon>
        <taxon>Actinomycetota</taxon>
        <taxon>Actinomycetes</taxon>
        <taxon>Kitasatosporales</taxon>
        <taxon>Streptomycetaceae</taxon>
        <taxon>Streptomyces</taxon>
    </lineage>
</organism>
<accession>A0ABV5EMF2</accession>
<protein>
    <recommendedName>
        <fullName evidence="4">Transcriptional regulator</fullName>
    </recommendedName>
</protein>
<evidence type="ECO:0008006" key="4">
    <source>
        <dbReference type="Google" id="ProtNLM"/>
    </source>
</evidence>
<reference evidence="2 3" key="1">
    <citation type="submission" date="2024-01" db="EMBL/GenBank/DDBJ databases">
        <title>Genome mining of biosynthetic gene clusters to explore secondary metabolites of Streptomyces sp.</title>
        <authorList>
            <person name="Baig A."/>
            <person name="Ajitkumar Shintre N."/>
            <person name="Kumar H."/>
            <person name="Anbarasu A."/>
            <person name="Ramaiah S."/>
        </authorList>
    </citation>
    <scope>NUCLEOTIDE SEQUENCE [LARGE SCALE GENOMIC DNA]</scope>
    <source>
        <strain evidence="2 3">A57</strain>
    </source>
</reference>